<evidence type="ECO:0000256" key="2">
    <source>
        <dbReference type="SAM" id="Phobius"/>
    </source>
</evidence>
<sequence length="129" mass="14152">MTSPEERPGEQSTDFLAKLFDIRSFTGALFLIFGVIVTIVGLTASDADIDKSAGLNLALILGLVMLVMGAIFIVWLLLRPPELLHSHEVTEEDLPEQLRHQGLEAIPEHPGEPGPEPPPPPPRRRPRGH</sequence>
<feature type="transmembrane region" description="Helical" evidence="2">
    <location>
        <begin position="25"/>
        <end position="45"/>
    </location>
</feature>
<feature type="compositionally biased region" description="Basic and acidic residues" evidence="1">
    <location>
        <begin position="96"/>
        <end position="111"/>
    </location>
</feature>
<protein>
    <submittedName>
        <fullName evidence="3">Uncharacterized protein</fullName>
    </submittedName>
</protein>
<dbReference type="Proteomes" id="UP000598146">
    <property type="component" value="Unassembled WGS sequence"/>
</dbReference>
<keyword evidence="2" id="KW-1133">Transmembrane helix</keyword>
<gene>
    <name evidence="3" type="ORF">I4J89_34710</name>
</gene>
<name>A0A931G143_9ACTN</name>
<accession>A0A931G143</accession>
<evidence type="ECO:0000313" key="3">
    <source>
        <dbReference type="EMBL" id="MBG0566610.1"/>
    </source>
</evidence>
<keyword evidence="2" id="KW-0472">Membrane</keyword>
<keyword evidence="2" id="KW-0812">Transmembrane</keyword>
<keyword evidence="4" id="KW-1185">Reference proteome</keyword>
<feature type="compositionally biased region" description="Pro residues" evidence="1">
    <location>
        <begin position="112"/>
        <end position="121"/>
    </location>
</feature>
<feature type="region of interest" description="Disordered" evidence="1">
    <location>
        <begin position="89"/>
        <end position="129"/>
    </location>
</feature>
<comment type="caution">
    <text evidence="3">The sequence shown here is derived from an EMBL/GenBank/DDBJ whole genome shotgun (WGS) entry which is preliminary data.</text>
</comment>
<proteinExistence type="predicted"/>
<evidence type="ECO:0000256" key="1">
    <source>
        <dbReference type="SAM" id="MobiDB-lite"/>
    </source>
</evidence>
<dbReference type="EMBL" id="JADQTO010000021">
    <property type="protein sequence ID" value="MBG0566610.1"/>
    <property type="molecule type" value="Genomic_DNA"/>
</dbReference>
<organism evidence="3 4">
    <name type="scientific">Actinoplanes aureus</name>
    <dbReference type="NCBI Taxonomy" id="2792083"/>
    <lineage>
        <taxon>Bacteria</taxon>
        <taxon>Bacillati</taxon>
        <taxon>Actinomycetota</taxon>
        <taxon>Actinomycetes</taxon>
        <taxon>Micromonosporales</taxon>
        <taxon>Micromonosporaceae</taxon>
        <taxon>Actinoplanes</taxon>
    </lineage>
</organism>
<dbReference type="AlphaFoldDB" id="A0A931G143"/>
<reference evidence="3" key="1">
    <citation type="submission" date="2020-11" db="EMBL/GenBank/DDBJ databases">
        <title>Isolation and identification of active actinomycetes.</title>
        <authorList>
            <person name="Sun X."/>
        </authorList>
    </citation>
    <scope>NUCLEOTIDE SEQUENCE</scope>
    <source>
        <strain evidence="3">NEAU-A11</strain>
    </source>
</reference>
<feature type="transmembrane region" description="Helical" evidence="2">
    <location>
        <begin position="57"/>
        <end position="78"/>
    </location>
</feature>
<evidence type="ECO:0000313" key="4">
    <source>
        <dbReference type="Proteomes" id="UP000598146"/>
    </source>
</evidence>
<dbReference type="RefSeq" id="WP_196418376.1">
    <property type="nucleotide sequence ID" value="NZ_JADQTO010000021.1"/>
</dbReference>